<dbReference type="EMBL" id="JAHXZJ010001864">
    <property type="protein sequence ID" value="KAH0550693.1"/>
    <property type="molecule type" value="Genomic_DNA"/>
</dbReference>
<accession>A0AAV7IGC5</accession>
<dbReference type="AlphaFoldDB" id="A0AAV7IGC5"/>
<protein>
    <submittedName>
        <fullName evidence="1">Uncharacterized protein</fullName>
    </submittedName>
</protein>
<reference evidence="1 2" key="1">
    <citation type="journal article" date="2021" name="J. Hered.">
        <title>A chromosome-level genome assembly of the parasitoid wasp, Cotesia glomerata (Hymenoptera: Braconidae).</title>
        <authorList>
            <person name="Pinto B.J."/>
            <person name="Weis J.J."/>
            <person name="Gamble T."/>
            <person name="Ode P.J."/>
            <person name="Paul R."/>
            <person name="Zaspel J.M."/>
        </authorList>
    </citation>
    <scope>NUCLEOTIDE SEQUENCE [LARGE SCALE GENOMIC DNA]</scope>
    <source>
        <strain evidence="1">CgM1</strain>
    </source>
</reference>
<comment type="caution">
    <text evidence="1">The sequence shown here is derived from an EMBL/GenBank/DDBJ whole genome shotgun (WGS) entry which is preliminary data.</text>
</comment>
<name>A0AAV7IGC5_COTGL</name>
<dbReference type="Proteomes" id="UP000826195">
    <property type="component" value="Unassembled WGS sequence"/>
</dbReference>
<keyword evidence="2" id="KW-1185">Reference proteome</keyword>
<gene>
    <name evidence="1" type="ORF">KQX54_020565</name>
</gene>
<evidence type="ECO:0000313" key="1">
    <source>
        <dbReference type="EMBL" id="KAH0550693.1"/>
    </source>
</evidence>
<organism evidence="1 2">
    <name type="scientific">Cotesia glomerata</name>
    <name type="common">Lepidopteran parasitic wasp</name>
    <name type="synonym">Apanteles glomeratus</name>
    <dbReference type="NCBI Taxonomy" id="32391"/>
    <lineage>
        <taxon>Eukaryota</taxon>
        <taxon>Metazoa</taxon>
        <taxon>Ecdysozoa</taxon>
        <taxon>Arthropoda</taxon>
        <taxon>Hexapoda</taxon>
        <taxon>Insecta</taxon>
        <taxon>Pterygota</taxon>
        <taxon>Neoptera</taxon>
        <taxon>Endopterygota</taxon>
        <taxon>Hymenoptera</taxon>
        <taxon>Apocrita</taxon>
        <taxon>Ichneumonoidea</taxon>
        <taxon>Braconidae</taxon>
        <taxon>Microgastrinae</taxon>
        <taxon>Cotesia</taxon>
    </lineage>
</organism>
<sequence>MTSLSPRRCNSAGPTTKLAQIKTLQDNSSSLVFSEGSSNCESQSQSSSLGTEIVDQSVGIKYKSVAVRWPKLSGRMAKSSHARFEKMNYITACYEEILSSSQSSMITVTSNSLRKDEKRDYISPTSTSPSAASTINYLWDSNRRGKWKSKSNYSPIGSDVRILSKIENELGPLRGKFSELAGKVRALNLIDVNSVFVNGHFDDCSGIKIINRCYNNNYNYNCTDLNQLQWQANNYSVTSTNLWHGHGFSSCKAKNLTKEVNKEEVIKEKYINKLFGTNKRHPSGQDVVRRENDGHGDDGKICGSDTICQFGDMGEEINDGGLEKKGKNYCYKILGASSEINRNYNNCEDSGGINLRRLKEQPGFRNKNSPAIYFNDLRMTDSPDAIPVGNKPDIYVGDRRTDALKGMTCSPEDFY</sequence>
<evidence type="ECO:0000313" key="2">
    <source>
        <dbReference type="Proteomes" id="UP000826195"/>
    </source>
</evidence>
<proteinExistence type="predicted"/>